<keyword evidence="3" id="KW-1185">Reference proteome</keyword>
<dbReference type="AlphaFoldDB" id="A0A099T2T3"/>
<sequence length="68" mass="8288">MDTKTAKAYRFKLGLHHLWEIKNVEVARKYFDKWHYWRIHSNIKEITTLAKMIKMNSHGIIESIKQYP</sequence>
<comment type="caution">
    <text evidence="2">The sequence shown here is derived from an EMBL/GenBank/DDBJ whole genome shotgun (WGS) entry which is preliminary data.</text>
</comment>
<gene>
    <name evidence="2" type="ORF">LI82_03780</name>
</gene>
<name>A0A099T2T3_METMT</name>
<dbReference type="EMBL" id="JRHO01000009">
    <property type="protein sequence ID" value="KGK99159.1"/>
    <property type="molecule type" value="Genomic_DNA"/>
</dbReference>
<dbReference type="Proteomes" id="UP000029859">
    <property type="component" value="Unassembled WGS sequence"/>
</dbReference>
<organism evidence="2 3">
    <name type="scientific">Methanococcoides methylutens</name>
    <dbReference type="NCBI Taxonomy" id="2226"/>
    <lineage>
        <taxon>Archaea</taxon>
        <taxon>Methanobacteriati</taxon>
        <taxon>Methanobacteriota</taxon>
        <taxon>Stenosarchaea group</taxon>
        <taxon>Methanomicrobia</taxon>
        <taxon>Methanosarcinales</taxon>
        <taxon>Methanosarcinaceae</taxon>
        <taxon>Methanococcoides</taxon>
    </lineage>
</organism>
<accession>A0A099T2T3</accession>
<protein>
    <recommendedName>
        <fullName evidence="1">Transposase IS204/IS1001/IS1096/IS1165 DDE domain-containing protein</fullName>
    </recommendedName>
</protein>
<dbReference type="Pfam" id="PF01610">
    <property type="entry name" value="DDE_Tnp_ISL3"/>
    <property type="match status" value="1"/>
</dbReference>
<evidence type="ECO:0000259" key="1">
    <source>
        <dbReference type="Pfam" id="PF01610"/>
    </source>
</evidence>
<feature type="domain" description="Transposase IS204/IS1001/IS1096/IS1165 DDE" evidence="1">
    <location>
        <begin position="2"/>
        <end position="66"/>
    </location>
</feature>
<reference evidence="2 3" key="1">
    <citation type="submission" date="2014-09" db="EMBL/GenBank/DDBJ databases">
        <title>Draft genome sequence of an obligately methylotrophic methanogen, Methanococcoides methylutens, isolated from marine sediment.</title>
        <authorList>
            <person name="Guan Y."/>
            <person name="Ngugi D.K."/>
            <person name="Blom J."/>
            <person name="Ali S."/>
            <person name="Ferry J.G."/>
            <person name="Stingl U."/>
        </authorList>
    </citation>
    <scope>NUCLEOTIDE SEQUENCE [LARGE SCALE GENOMIC DNA]</scope>
    <source>
        <strain evidence="2 3">DSM 2657</strain>
    </source>
</reference>
<evidence type="ECO:0000313" key="3">
    <source>
        <dbReference type="Proteomes" id="UP000029859"/>
    </source>
</evidence>
<evidence type="ECO:0000313" key="2">
    <source>
        <dbReference type="EMBL" id="KGK99159.1"/>
    </source>
</evidence>
<proteinExistence type="predicted"/>
<dbReference type="InterPro" id="IPR002560">
    <property type="entry name" value="Transposase_DDE"/>
</dbReference>